<dbReference type="EMBL" id="CAADFX010000173">
    <property type="protein sequence ID" value="VFK62356.1"/>
    <property type="molecule type" value="Genomic_DNA"/>
</dbReference>
<evidence type="ECO:0000313" key="1">
    <source>
        <dbReference type="EMBL" id="VFK53934.1"/>
    </source>
</evidence>
<organism evidence="1">
    <name type="scientific">Candidatus Kentrum sp. TUN</name>
    <dbReference type="NCBI Taxonomy" id="2126343"/>
    <lineage>
        <taxon>Bacteria</taxon>
        <taxon>Pseudomonadati</taxon>
        <taxon>Pseudomonadota</taxon>
        <taxon>Gammaproteobacteria</taxon>
        <taxon>Candidatus Kentrum</taxon>
    </lineage>
</organism>
<dbReference type="GO" id="GO:0016787">
    <property type="term" value="F:hydrolase activity"/>
    <property type="evidence" value="ECO:0007669"/>
    <property type="project" value="UniProtKB-KW"/>
</dbReference>
<sequence>MASKMIYKGIRRYFGLPMLVVFLSALTGCAVLPDYSEQAGKLANAAGWRKQWLSTPHFDLLSYVPYVTRPKRQILTIYIEGDGRAWSSTYRISPDPTPRNPVGLKLALRHPSDQAVAYLARPCQYDGKAYRPPCRQEYWTGKRFAPKVIKASQAGVDQLKRQVGAEKIILVGYSGGGAVAALLAAERQDVAELITVAGNLDHKVSTEHHSVTPLRGSLNPADAWQALRDIPQRHFVGGDDRVIPPLVVRAYQRRFPEEQRPSVRIIDGFDHHCCWEKHWSGLLGP</sequence>
<dbReference type="EMBL" id="CAADFY010000033">
    <property type="protein sequence ID" value="VFK53934.1"/>
    <property type="molecule type" value="Genomic_DNA"/>
</dbReference>
<evidence type="ECO:0000313" key="2">
    <source>
        <dbReference type="EMBL" id="VFK55865.1"/>
    </source>
</evidence>
<gene>
    <name evidence="3" type="ORF">BECKTUN1418D_GA0071000_11737</name>
    <name evidence="2" type="ORF">BECKTUN1418E_GA0071001_10348</name>
    <name evidence="1" type="ORF">BECKTUN1418F_GA0071002_10338</name>
</gene>
<dbReference type="SUPFAM" id="SSF53474">
    <property type="entry name" value="alpha/beta-Hydrolases"/>
    <property type="match status" value="1"/>
</dbReference>
<name>A0A450ZJI8_9GAMM</name>
<dbReference type="PROSITE" id="PS51257">
    <property type="entry name" value="PROKAR_LIPOPROTEIN"/>
    <property type="match status" value="1"/>
</dbReference>
<accession>A0A450ZJI8</accession>
<dbReference type="EMBL" id="CAADFV010000034">
    <property type="protein sequence ID" value="VFK55865.1"/>
    <property type="molecule type" value="Genomic_DNA"/>
</dbReference>
<dbReference type="InterPro" id="IPR029058">
    <property type="entry name" value="AB_hydrolase_fold"/>
</dbReference>
<reference evidence="1" key="1">
    <citation type="submission" date="2019-02" db="EMBL/GenBank/DDBJ databases">
        <authorList>
            <person name="Gruber-Vodicka R. H."/>
            <person name="Seah K. B. B."/>
        </authorList>
    </citation>
    <scope>NUCLEOTIDE SEQUENCE</scope>
    <source>
        <strain evidence="3">BECK_BY1</strain>
        <strain evidence="2">BECK_BY2</strain>
        <strain evidence="1">BECK_BY3</strain>
    </source>
</reference>
<protein>
    <submittedName>
        <fullName evidence="1">Alpha/beta hydrolase family protein</fullName>
    </submittedName>
</protein>
<keyword evidence="1" id="KW-0378">Hydrolase</keyword>
<proteinExistence type="predicted"/>
<dbReference type="AlphaFoldDB" id="A0A450ZJI8"/>
<evidence type="ECO:0000313" key="3">
    <source>
        <dbReference type="EMBL" id="VFK62356.1"/>
    </source>
</evidence>
<dbReference type="Gene3D" id="3.40.50.1820">
    <property type="entry name" value="alpha/beta hydrolase"/>
    <property type="match status" value="1"/>
</dbReference>